<dbReference type="InterPro" id="IPR029063">
    <property type="entry name" value="SAM-dependent_MTases_sf"/>
</dbReference>
<evidence type="ECO:0000313" key="5">
    <source>
        <dbReference type="EMBL" id="BBP00730.1"/>
    </source>
</evidence>
<dbReference type="Pfam" id="PF13424">
    <property type="entry name" value="TPR_12"/>
    <property type="match status" value="1"/>
</dbReference>
<evidence type="ECO:0000256" key="3">
    <source>
        <dbReference type="PROSITE-ProRule" id="PRU00339"/>
    </source>
</evidence>
<evidence type="ECO:0000259" key="4">
    <source>
        <dbReference type="Pfam" id="PF08241"/>
    </source>
</evidence>
<dbReference type="PANTHER" id="PTHR44943:SF4">
    <property type="entry name" value="TPR REPEAT-CONTAINING PROTEIN MJ0798"/>
    <property type="match status" value="1"/>
</dbReference>
<reference evidence="6" key="1">
    <citation type="submission" date="2019-11" db="EMBL/GenBank/DDBJ databases">
        <title>Isolation and characterization of a novel species in the genus Sulfuriferula.</title>
        <authorList>
            <person name="Mochizuki J."/>
            <person name="Kojima H."/>
            <person name="Fukui M."/>
        </authorList>
    </citation>
    <scope>NUCLEOTIDE SEQUENCE [LARGE SCALE GENOMIC DNA]</scope>
    <source>
        <strain evidence="6">SGTM</strain>
    </source>
</reference>
<dbReference type="InterPro" id="IPR019734">
    <property type="entry name" value="TPR_rpt"/>
</dbReference>
<feature type="repeat" description="TPR" evidence="3">
    <location>
        <begin position="172"/>
        <end position="205"/>
    </location>
</feature>
<dbReference type="Pfam" id="PF13432">
    <property type="entry name" value="TPR_16"/>
    <property type="match status" value="2"/>
</dbReference>
<dbReference type="SUPFAM" id="SSF53335">
    <property type="entry name" value="S-adenosyl-L-methionine-dependent methyltransferases"/>
    <property type="match status" value="1"/>
</dbReference>
<dbReference type="PROSITE" id="PS50005">
    <property type="entry name" value="TPR"/>
    <property type="match status" value="2"/>
</dbReference>
<evidence type="ECO:0000256" key="2">
    <source>
        <dbReference type="ARBA" id="ARBA00022803"/>
    </source>
</evidence>
<dbReference type="InterPro" id="IPR011990">
    <property type="entry name" value="TPR-like_helical_dom_sf"/>
</dbReference>
<accession>A0A809SHE2</accession>
<evidence type="ECO:0000313" key="6">
    <source>
        <dbReference type="Proteomes" id="UP000463939"/>
    </source>
</evidence>
<dbReference type="InterPro" id="IPR013216">
    <property type="entry name" value="Methyltransf_11"/>
</dbReference>
<dbReference type="Gene3D" id="1.25.40.10">
    <property type="entry name" value="Tetratricopeptide repeat domain"/>
    <property type="match status" value="2"/>
</dbReference>
<dbReference type="InterPro" id="IPR051685">
    <property type="entry name" value="Ycf3/AcsC/BcsC/TPR_MFPF"/>
</dbReference>
<dbReference type="Pfam" id="PF08241">
    <property type="entry name" value="Methyltransf_11"/>
    <property type="match status" value="1"/>
</dbReference>
<keyword evidence="2 3" id="KW-0802">TPR repeat</keyword>
<organism evidence="5 6">
    <name type="scientific">Sulfuriferula nivalis</name>
    <dbReference type="NCBI Taxonomy" id="2675298"/>
    <lineage>
        <taxon>Bacteria</taxon>
        <taxon>Pseudomonadati</taxon>
        <taxon>Pseudomonadota</taxon>
        <taxon>Betaproteobacteria</taxon>
        <taxon>Nitrosomonadales</taxon>
        <taxon>Sulfuricellaceae</taxon>
        <taxon>Sulfuriferula</taxon>
    </lineage>
</organism>
<dbReference type="RefSeq" id="WP_162084608.1">
    <property type="nucleotide sequence ID" value="NZ_AP021881.1"/>
</dbReference>
<dbReference type="SMART" id="SM00028">
    <property type="entry name" value="TPR"/>
    <property type="match status" value="6"/>
</dbReference>
<sequence>MMNSLYTQALRHHQNGDLVTAEQLYREIILTAPENPDAMHYLGFLLQQTDRLAEAFEQITAAIALDNTHAEWYFNLGIVLSRQGLFEPAIDAYTSAITLDRDKYFYWTNLGAAFEANQELDKAEHCYIVATKIDPNCPDAFYLLSVLYLGQERYSEARHNNHCGIIVDPTKVNSRIVLGQAYYELGRAEEAIAVFETWLRAEPDNPVATHMLNAYRGQQAQPQCTSQYIEQTFDTFANSFENVLGRLRYCGPQLVQEHIASYYPPSKNLNVLDLGCGTGLVGTVLQPYAHRLTGVDLSQAMLNQAATKQIYHQLHKADITAYLASTDEQFDLITCMDTLIYLGHLDEIFALIHRRLKPDGMLIVSTEKLAVVNDLGYKLNISGRYSHHADYLVSSLTKTGFQIDYIRDVPIRTEAGCQIDGQFICASPYTKGELSSN</sequence>
<dbReference type="EMBL" id="AP021881">
    <property type="protein sequence ID" value="BBP00730.1"/>
    <property type="molecule type" value="Genomic_DNA"/>
</dbReference>
<gene>
    <name evidence="5" type="ORF">SFSGTM_14380</name>
</gene>
<keyword evidence="6" id="KW-1185">Reference proteome</keyword>
<name>A0A809SHE2_9PROT</name>
<proteinExistence type="predicted"/>
<feature type="repeat" description="TPR" evidence="3">
    <location>
        <begin position="70"/>
        <end position="103"/>
    </location>
</feature>
<dbReference type="Proteomes" id="UP000463939">
    <property type="component" value="Chromosome"/>
</dbReference>
<dbReference type="GO" id="GO:0008757">
    <property type="term" value="F:S-adenosylmethionine-dependent methyltransferase activity"/>
    <property type="evidence" value="ECO:0007669"/>
    <property type="project" value="InterPro"/>
</dbReference>
<feature type="domain" description="Methyltransferase type 11" evidence="4">
    <location>
        <begin position="272"/>
        <end position="364"/>
    </location>
</feature>
<keyword evidence="1" id="KW-0677">Repeat</keyword>
<dbReference type="Gene3D" id="3.40.50.150">
    <property type="entry name" value="Vaccinia Virus protein VP39"/>
    <property type="match status" value="1"/>
</dbReference>
<dbReference type="SUPFAM" id="SSF48452">
    <property type="entry name" value="TPR-like"/>
    <property type="match status" value="2"/>
</dbReference>
<evidence type="ECO:0000256" key="1">
    <source>
        <dbReference type="ARBA" id="ARBA00022737"/>
    </source>
</evidence>
<dbReference type="PANTHER" id="PTHR44943">
    <property type="entry name" value="CELLULOSE SYNTHASE OPERON PROTEIN C"/>
    <property type="match status" value="1"/>
</dbReference>
<dbReference type="KEGG" id="sniv:SFSGTM_14380"/>
<dbReference type="AlphaFoldDB" id="A0A809SHE2"/>
<protein>
    <recommendedName>
        <fullName evidence="4">Methyltransferase type 11 domain-containing protein</fullName>
    </recommendedName>
</protein>
<dbReference type="CDD" id="cd02440">
    <property type="entry name" value="AdoMet_MTases"/>
    <property type="match status" value="1"/>
</dbReference>